<keyword evidence="3" id="KW-1185">Reference proteome</keyword>
<comment type="caution">
    <text evidence="2">The sequence shown here is derived from an EMBL/GenBank/DDBJ whole genome shotgun (WGS) entry which is preliminary data.</text>
</comment>
<dbReference type="Proteomes" id="UP000190064">
    <property type="component" value="Unassembled WGS sequence"/>
</dbReference>
<dbReference type="InterPro" id="IPR029058">
    <property type="entry name" value="AB_hydrolase_fold"/>
</dbReference>
<dbReference type="PRINTS" id="PR00111">
    <property type="entry name" value="ABHYDROLASE"/>
</dbReference>
<sequence length="251" mass="27875">MRATPVLLLHSSMSSGQQWQALRQSIDLPSTAPDISGYGNAEMPGNARHEHQLQFELDRLEPEIPAGRFHLVGHSYGAATALRLARLYPERVASLSLFEPVAFHLLASDHPQYNAVEALSRKIESFIDQNQTAEAADRFIDYWNGQGTFKRLNEKMQKIFCRGIIKVAYDFTALMKETCQPAQLANIRCPVLLMEGSDSQPSAHAVMDTLKATFPKAEHHLLPCGHMGPLTHPDLVNPLVSRFIAAHNKAG</sequence>
<protein>
    <recommendedName>
        <fullName evidence="1">AB hydrolase-1 domain-containing protein</fullName>
    </recommendedName>
</protein>
<proteinExistence type="predicted"/>
<dbReference type="InterPro" id="IPR000073">
    <property type="entry name" value="AB_hydrolase_1"/>
</dbReference>
<dbReference type="PANTHER" id="PTHR43798">
    <property type="entry name" value="MONOACYLGLYCEROL LIPASE"/>
    <property type="match status" value="1"/>
</dbReference>
<evidence type="ECO:0000259" key="1">
    <source>
        <dbReference type="Pfam" id="PF00561"/>
    </source>
</evidence>
<accession>A0A1T1H8V9</accession>
<dbReference type="RefSeq" id="WP_078320403.1">
    <property type="nucleotide sequence ID" value="NZ_FXTS01000008.1"/>
</dbReference>
<gene>
    <name evidence="2" type="ORF">BTA35_0213805</name>
</gene>
<dbReference type="EMBL" id="MTSD02000007">
    <property type="protein sequence ID" value="OOV86291.1"/>
    <property type="molecule type" value="Genomic_DNA"/>
</dbReference>
<evidence type="ECO:0000313" key="2">
    <source>
        <dbReference type="EMBL" id="OOV86291.1"/>
    </source>
</evidence>
<feature type="domain" description="AB hydrolase-1" evidence="1">
    <location>
        <begin position="5"/>
        <end position="233"/>
    </location>
</feature>
<evidence type="ECO:0000313" key="3">
    <source>
        <dbReference type="Proteomes" id="UP000190064"/>
    </source>
</evidence>
<dbReference type="STRING" id="966.BTA35_0213805"/>
<organism evidence="2 3">
    <name type="scientific">Oceanospirillum linum</name>
    <dbReference type="NCBI Taxonomy" id="966"/>
    <lineage>
        <taxon>Bacteria</taxon>
        <taxon>Pseudomonadati</taxon>
        <taxon>Pseudomonadota</taxon>
        <taxon>Gammaproteobacteria</taxon>
        <taxon>Oceanospirillales</taxon>
        <taxon>Oceanospirillaceae</taxon>
        <taxon>Oceanospirillum</taxon>
    </lineage>
</organism>
<dbReference type="SUPFAM" id="SSF53474">
    <property type="entry name" value="alpha/beta-Hydrolases"/>
    <property type="match status" value="1"/>
</dbReference>
<dbReference type="Gene3D" id="3.40.50.1820">
    <property type="entry name" value="alpha/beta hydrolase"/>
    <property type="match status" value="1"/>
</dbReference>
<dbReference type="InterPro" id="IPR050266">
    <property type="entry name" value="AB_hydrolase_sf"/>
</dbReference>
<dbReference type="AlphaFoldDB" id="A0A1T1H8V9"/>
<reference evidence="2" key="1">
    <citation type="submission" date="2017-02" db="EMBL/GenBank/DDBJ databases">
        <title>Draft Genome Sequence of the Salt Water Bacterium Oceanospirillum linum ATCC 11336.</title>
        <authorList>
            <person name="Trachtenberg A.M."/>
            <person name="Carney J.G."/>
            <person name="Linnane J.D."/>
            <person name="Rheaume B.A."/>
            <person name="Pitts N.L."/>
            <person name="Mykles D.L."/>
            <person name="Maclea K.S."/>
        </authorList>
    </citation>
    <scope>NUCLEOTIDE SEQUENCE [LARGE SCALE GENOMIC DNA]</scope>
    <source>
        <strain evidence="2">ATCC 11336</strain>
    </source>
</reference>
<name>A0A1T1H8V9_OCELI</name>
<dbReference type="Pfam" id="PF00561">
    <property type="entry name" value="Abhydrolase_1"/>
    <property type="match status" value="1"/>
</dbReference>